<feature type="binding site" evidence="2">
    <location>
        <position position="187"/>
    </location>
    <ligand>
        <name>substrate</name>
    </ligand>
</feature>
<evidence type="ECO:0008006" key="6">
    <source>
        <dbReference type="Google" id="ProtNLM"/>
    </source>
</evidence>
<reference evidence="4 5" key="1">
    <citation type="submission" date="2016-11" db="EMBL/GenBank/DDBJ databases">
        <title>Comparative genomics of Acidibacillus ferroxidans species.</title>
        <authorList>
            <person name="Oliveira G."/>
            <person name="Nunes G."/>
            <person name="Oliveira R."/>
            <person name="Araujo F."/>
            <person name="Salim A."/>
            <person name="Scholte L."/>
            <person name="Morais D."/>
            <person name="Nancucheo I."/>
            <person name="Johnson D.B."/>
            <person name="Grail B."/>
            <person name="Bittencourt J."/>
            <person name="Valadares R."/>
        </authorList>
    </citation>
    <scope>NUCLEOTIDE SEQUENCE [LARGE SCALE GENOMIC DNA]</scope>
    <source>
        <strain evidence="4 5">Y002</strain>
    </source>
</reference>
<evidence type="ECO:0000256" key="1">
    <source>
        <dbReference type="PIRSR" id="PIRSR000915-1"/>
    </source>
</evidence>
<dbReference type="GO" id="GO:0005737">
    <property type="term" value="C:cytoplasm"/>
    <property type="evidence" value="ECO:0007669"/>
    <property type="project" value="TreeGrafter"/>
</dbReference>
<dbReference type="PANTHER" id="PTHR19288:SF46">
    <property type="entry name" value="HALOACID DEHALOGENASE-LIKE HYDROLASE DOMAIN-CONTAINING PROTEIN 2"/>
    <property type="match status" value="1"/>
</dbReference>
<dbReference type="Gene3D" id="3.40.50.1000">
    <property type="entry name" value="HAD superfamily/HAD-like"/>
    <property type="match status" value="2"/>
</dbReference>
<sequence>MDLTRAQGFLIDLDGTLLQGQNPLPGAIEFVRWIVKAEIPYLYWTNNSTRTPKVVAAMLQEMGFPAHEQQVFTSSIATSLWLREHVKENPLLYVVGEAGLREIVSDAGATLIDSTTVAVDAVVVGLDRHVTFSKLSHAMTHLLNGAMFVGTNPDHALPTEAGFIPGAGALLAFLERATKRSPHVIGKPNPEFVRAACEKLSLVPRDVIVIGDNPETDLRAATLAGARTIWVKTGVRAEQAVKADLEIASLRDLLN</sequence>
<dbReference type="PANTHER" id="PTHR19288">
    <property type="entry name" value="4-NITROPHENYLPHOSPHATASE-RELATED"/>
    <property type="match status" value="1"/>
</dbReference>
<feature type="binding site" evidence="3">
    <location>
        <position position="14"/>
    </location>
    <ligand>
        <name>Mg(2+)</name>
        <dbReference type="ChEBI" id="CHEBI:18420"/>
    </ligand>
</feature>
<dbReference type="AlphaFoldDB" id="A0A2U3DCA3"/>
<accession>A0A2U3DCA3</accession>
<dbReference type="InterPro" id="IPR036412">
    <property type="entry name" value="HAD-like_sf"/>
</dbReference>
<dbReference type="NCBIfam" id="TIGR01460">
    <property type="entry name" value="HAD-SF-IIA"/>
    <property type="match status" value="1"/>
</dbReference>
<comment type="cofactor">
    <cofactor evidence="3">
        <name>Mg(2+)</name>
        <dbReference type="ChEBI" id="CHEBI:18420"/>
    </cofactor>
    <text evidence="3">Divalent metal ions. Mg(2+) is the most effective.</text>
</comment>
<name>A0A2U3DCA3_SULT2</name>
<dbReference type="Proteomes" id="UP000245380">
    <property type="component" value="Unassembled WGS sequence"/>
</dbReference>
<keyword evidence="5" id="KW-1185">Reference proteome</keyword>
<dbReference type="OrthoDB" id="9810449at2"/>
<evidence type="ECO:0000256" key="2">
    <source>
        <dbReference type="PIRSR" id="PIRSR000915-2"/>
    </source>
</evidence>
<gene>
    <name evidence="4" type="ORF">BM613_02190</name>
</gene>
<evidence type="ECO:0000313" key="4">
    <source>
        <dbReference type="EMBL" id="PWI58914.1"/>
    </source>
</evidence>
<comment type="caution">
    <text evidence="4">The sequence shown here is derived from an EMBL/GenBank/DDBJ whole genome shotgun (WGS) entry which is preliminary data.</text>
</comment>
<dbReference type="Pfam" id="PF13242">
    <property type="entry name" value="Hydrolase_like"/>
    <property type="match status" value="1"/>
</dbReference>
<feature type="active site" description="Nucleophile" evidence="1">
    <location>
        <position position="12"/>
    </location>
</feature>
<keyword evidence="3" id="KW-0460">Magnesium</keyword>
<organism evidence="4 5">
    <name type="scientific">Sulfoacidibacillus thermotolerans</name>
    <name type="common">Acidibacillus sulfuroxidans</name>
    <dbReference type="NCBI Taxonomy" id="1765684"/>
    <lineage>
        <taxon>Bacteria</taxon>
        <taxon>Bacillati</taxon>
        <taxon>Bacillota</taxon>
        <taxon>Bacilli</taxon>
        <taxon>Bacillales</taxon>
        <taxon>Alicyclobacillaceae</taxon>
        <taxon>Sulfoacidibacillus</taxon>
    </lineage>
</organism>
<protein>
    <recommendedName>
        <fullName evidence="6">Acid sugar phosphatase</fullName>
    </recommendedName>
</protein>
<dbReference type="InterPro" id="IPR006439">
    <property type="entry name" value="HAD-SF_hydro_IA"/>
</dbReference>
<dbReference type="PIRSF" id="PIRSF000915">
    <property type="entry name" value="PGP-type_phosphatase"/>
    <property type="match status" value="1"/>
</dbReference>
<keyword evidence="3" id="KW-0479">Metal-binding</keyword>
<dbReference type="GO" id="GO:0046872">
    <property type="term" value="F:metal ion binding"/>
    <property type="evidence" value="ECO:0007669"/>
    <property type="project" value="UniProtKB-KW"/>
</dbReference>
<feature type="binding site" evidence="3">
    <location>
        <position position="12"/>
    </location>
    <ligand>
        <name>Mg(2+)</name>
        <dbReference type="ChEBI" id="CHEBI:18420"/>
    </ligand>
</feature>
<proteinExistence type="predicted"/>
<evidence type="ECO:0000313" key="5">
    <source>
        <dbReference type="Proteomes" id="UP000245380"/>
    </source>
</evidence>
<dbReference type="RefSeq" id="WP_109429511.1">
    <property type="nucleotide sequence ID" value="NZ_MPDK01000002.1"/>
</dbReference>
<dbReference type="EMBL" id="MPDK01000002">
    <property type="protein sequence ID" value="PWI58914.1"/>
    <property type="molecule type" value="Genomic_DNA"/>
</dbReference>
<dbReference type="SUPFAM" id="SSF56784">
    <property type="entry name" value="HAD-like"/>
    <property type="match status" value="1"/>
</dbReference>
<evidence type="ECO:0000256" key="3">
    <source>
        <dbReference type="PIRSR" id="PIRSR000915-3"/>
    </source>
</evidence>
<dbReference type="GO" id="GO:0016791">
    <property type="term" value="F:phosphatase activity"/>
    <property type="evidence" value="ECO:0007669"/>
    <property type="project" value="TreeGrafter"/>
</dbReference>
<dbReference type="InterPro" id="IPR023214">
    <property type="entry name" value="HAD_sf"/>
</dbReference>
<dbReference type="NCBIfam" id="TIGR01549">
    <property type="entry name" value="HAD-SF-IA-v1"/>
    <property type="match status" value="1"/>
</dbReference>
<feature type="binding site" evidence="3">
    <location>
        <position position="212"/>
    </location>
    <ligand>
        <name>Mg(2+)</name>
        <dbReference type="ChEBI" id="CHEBI:18420"/>
    </ligand>
</feature>
<dbReference type="Pfam" id="PF13344">
    <property type="entry name" value="Hydrolase_6"/>
    <property type="match status" value="1"/>
</dbReference>
<dbReference type="InterPro" id="IPR006357">
    <property type="entry name" value="HAD-SF_hydro_IIA"/>
</dbReference>
<feature type="active site" description="Proton donor" evidence="1">
    <location>
        <position position="14"/>
    </location>
</feature>